<organism evidence="3 4">
    <name type="scientific">Cardamine amara subsp. amara</name>
    <dbReference type="NCBI Taxonomy" id="228776"/>
    <lineage>
        <taxon>Eukaryota</taxon>
        <taxon>Viridiplantae</taxon>
        <taxon>Streptophyta</taxon>
        <taxon>Embryophyta</taxon>
        <taxon>Tracheophyta</taxon>
        <taxon>Spermatophyta</taxon>
        <taxon>Magnoliopsida</taxon>
        <taxon>eudicotyledons</taxon>
        <taxon>Gunneridae</taxon>
        <taxon>Pentapetalae</taxon>
        <taxon>rosids</taxon>
        <taxon>malvids</taxon>
        <taxon>Brassicales</taxon>
        <taxon>Brassicaceae</taxon>
        <taxon>Cardamineae</taxon>
        <taxon>Cardamine</taxon>
    </lineage>
</organism>
<evidence type="ECO:0000313" key="3">
    <source>
        <dbReference type="EMBL" id="KAL1220584.1"/>
    </source>
</evidence>
<dbReference type="InterPro" id="IPR002885">
    <property type="entry name" value="PPR_rpt"/>
</dbReference>
<dbReference type="Proteomes" id="UP001558713">
    <property type="component" value="Unassembled WGS sequence"/>
</dbReference>
<dbReference type="EMBL" id="JBANAX010000150">
    <property type="protein sequence ID" value="KAL1220584.1"/>
    <property type="molecule type" value="Genomic_DNA"/>
</dbReference>
<comment type="caution">
    <text evidence="3">The sequence shown here is derived from an EMBL/GenBank/DDBJ whole genome shotgun (WGS) entry which is preliminary data.</text>
</comment>
<dbReference type="InterPro" id="IPR046960">
    <property type="entry name" value="PPR_At4g14850-like_plant"/>
</dbReference>
<gene>
    <name evidence="3" type="ORF">V5N11_003292</name>
</gene>
<sequence>MVIGEYRTQTNLLLSIHIIFFNEKETQTSSTVEVEAKASGDNNNEFTSLSALRIGKGVHCHAVVSGFGLDTYVQAAFVIFYSKCGDMGAARQVFDRMPEKSIVAWNSLVSGFEKNGLTEEGIRVFYQMRESGLEPDSTTFVSVLSAFAQTGAISLGSWVHQYIVCEGLDLNVKLGTALINLYSRCGDVGKAREVFDKMKETNVAVWTAMISAYETHGYGKEAV</sequence>
<dbReference type="NCBIfam" id="TIGR00756">
    <property type="entry name" value="PPR"/>
    <property type="match status" value="2"/>
</dbReference>
<dbReference type="FunFam" id="1.25.40.10:FF:000196">
    <property type="entry name" value="Pentatricopeptide repeat-containing protein At4g14850"/>
    <property type="match status" value="1"/>
</dbReference>
<reference evidence="3 4" key="1">
    <citation type="submission" date="2024-04" db="EMBL/GenBank/DDBJ databases">
        <title>Genome assembly C_amara_ONT_v2.</title>
        <authorList>
            <person name="Yant L."/>
            <person name="Moore C."/>
            <person name="Slenker M."/>
        </authorList>
    </citation>
    <scope>NUCLEOTIDE SEQUENCE [LARGE SCALE GENOMIC DNA]</scope>
    <source>
        <tissue evidence="3">Leaf</tissue>
    </source>
</reference>
<dbReference type="Gene3D" id="1.25.40.10">
    <property type="entry name" value="Tetratricopeptide repeat domain"/>
    <property type="match status" value="2"/>
</dbReference>
<keyword evidence="1" id="KW-0677">Repeat</keyword>
<evidence type="ECO:0000313" key="4">
    <source>
        <dbReference type="Proteomes" id="UP001558713"/>
    </source>
</evidence>
<dbReference type="AlphaFoldDB" id="A0ABD1BU44"/>
<evidence type="ECO:0000256" key="1">
    <source>
        <dbReference type="ARBA" id="ARBA00022737"/>
    </source>
</evidence>
<dbReference type="PANTHER" id="PTHR24015">
    <property type="entry name" value="OS07G0578800 PROTEIN-RELATED"/>
    <property type="match status" value="1"/>
</dbReference>
<proteinExistence type="predicted"/>
<dbReference type="Pfam" id="PF01535">
    <property type="entry name" value="PPR"/>
    <property type="match status" value="2"/>
</dbReference>
<dbReference type="InterPro" id="IPR011990">
    <property type="entry name" value="TPR-like_helical_dom_sf"/>
</dbReference>
<dbReference type="Pfam" id="PF13041">
    <property type="entry name" value="PPR_2"/>
    <property type="match status" value="1"/>
</dbReference>
<keyword evidence="4" id="KW-1185">Reference proteome</keyword>
<evidence type="ECO:0000256" key="2">
    <source>
        <dbReference type="PROSITE-ProRule" id="PRU00708"/>
    </source>
</evidence>
<name>A0ABD1BU44_CARAN</name>
<feature type="repeat" description="PPR" evidence="2">
    <location>
        <begin position="101"/>
        <end position="135"/>
    </location>
</feature>
<accession>A0ABD1BU44</accession>
<dbReference type="PANTHER" id="PTHR24015:SF46">
    <property type="entry name" value="OS12G0181900 PROTEIN"/>
    <property type="match status" value="1"/>
</dbReference>
<protein>
    <submittedName>
        <fullName evidence="3">Pentatricopeptide repeat-containing protein</fullName>
    </submittedName>
</protein>
<dbReference type="PROSITE" id="PS51375">
    <property type="entry name" value="PPR"/>
    <property type="match status" value="2"/>
</dbReference>
<feature type="repeat" description="PPR" evidence="2">
    <location>
        <begin position="171"/>
        <end position="205"/>
    </location>
</feature>